<dbReference type="InterPro" id="IPR050330">
    <property type="entry name" value="Bact_OuterMem_StrucFunc"/>
</dbReference>
<dbReference type="InterPro" id="IPR006665">
    <property type="entry name" value="OmpA-like"/>
</dbReference>
<organism evidence="8 9">
    <name type="scientific">Actinoplanes campanulatus</name>
    <dbReference type="NCBI Taxonomy" id="113559"/>
    <lineage>
        <taxon>Bacteria</taxon>
        <taxon>Bacillati</taxon>
        <taxon>Actinomycetota</taxon>
        <taxon>Actinomycetes</taxon>
        <taxon>Micromonosporales</taxon>
        <taxon>Micromonosporaceae</taxon>
        <taxon>Actinoplanes</taxon>
    </lineage>
</organism>
<feature type="transmembrane region" description="Helical" evidence="6">
    <location>
        <begin position="17"/>
        <end position="36"/>
    </location>
</feature>
<protein>
    <submittedName>
        <fullName evidence="8">Outer membrane protein OmpA-like peptidoglycan-associated protein</fullName>
    </submittedName>
</protein>
<dbReference type="PRINTS" id="PR01021">
    <property type="entry name" value="OMPADOMAIN"/>
</dbReference>
<gene>
    <name evidence="8" type="ORF">FHR83_006833</name>
</gene>
<keyword evidence="9" id="KW-1185">Reference proteome</keyword>
<keyword evidence="2 4" id="KW-0472">Membrane</keyword>
<evidence type="ECO:0000256" key="4">
    <source>
        <dbReference type="PROSITE-ProRule" id="PRU00473"/>
    </source>
</evidence>
<dbReference type="Pfam" id="PF00691">
    <property type="entry name" value="OmpA"/>
    <property type="match status" value="1"/>
</dbReference>
<evidence type="ECO:0000256" key="5">
    <source>
        <dbReference type="SAM" id="MobiDB-lite"/>
    </source>
</evidence>
<feature type="region of interest" description="Disordered" evidence="5">
    <location>
        <begin position="310"/>
        <end position="339"/>
    </location>
</feature>
<dbReference type="InterPro" id="IPR006664">
    <property type="entry name" value="OMP_bac"/>
</dbReference>
<dbReference type="Proteomes" id="UP000590749">
    <property type="component" value="Unassembled WGS sequence"/>
</dbReference>
<reference evidence="8 9" key="1">
    <citation type="submission" date="2020-08" db="EMBL/GenBank/DDBJ databases">
        <title>Genomic Encyclopedia of Type Strains, Phase III (KMG-III): the genomes of soil and plant-associated and newly described type strains.</title>
        <authorList>
            <person name="Whitman W."/>
        </authorList>
    </citation>
    <scope>NUCLEOTIDE SEQUENCE [LARGE SCALE GENOMIC DNA]</scope>
    <source>
        <strain evidence="8 9">CECT 3287</strain>
    </source>
</reference>
<dbReference type="PROSITE" id="PS51123">
    <property type="entry name" value="OMPA_2"/>
    <property type="match status" value="1"/>
</dbReference>
<dbReference type="Gene3D" id="3.30.1330.60">
    <property type="entry name" value="OmpA-like domain"/>
    <property type="match status" value="1"/>
</dbReference>
<dbReference type="Gene3D" id="3.40.1520.20">
    <property type="match status" value="1"/>
</dbReference>
<evidence type="ECO:0000256" key="2">
    <source>
        <dbReference type="ARBA" id="ARBA00023136"/>
    </source>
</evidence>
<dbReference type="EMBL" id="JACHXF010000017">
    <property type="protein sequence ID" value="MBB3099127.1"/>
    <property type="molecule type" value="Genomic_DNA"/>
</dbReference>
<dbReference type="SUPFAM" id="SSF103088">
    <property type="entry name" value="OmpA-like"/>
    <property type="match status" value="1"/>
</dbReference>
<accession>A0A7W5AN53</accession>
<evidence type="ECO:0000313" key="8">
    <source>
        <dbReference type="EMBL" id="MBB3099127.1"/>
    </source>
</evidence>
<dbReference type="GO" id="GO:0009279">
    <property type="term" value="C:cell outer membrane"/>
    <property type="evidence" value="ECO:0007669"/>
    <property type="project" value="UniProtKB-SubCell"/>
</dbReference>
<keyword evidence="3" id="KW-0998">Cell outer membrane</keyword>
<keyword evidence="6" id="KW-1133">Transmembrane helix</keyword>
<dbReference type="PANTHER" id="PTHR30329:SF21">
    <property type="entry name" value="LIPOPROTEIN YIAD-RELATED"/>
    <property type="match status" value="1"/>
</dbReference>
<dbReference type="AlphaFoldDB" id="A0A7W5AN53"/>
<evidence type="ECO:0000256" key="1">
    <source>
        <dbReference type="ARBA" id="ARBA00004442"/>
    </source>
</evidence>
<sequence>MTGAISGAFTDAATRRWFAGLALLFGLTALAGFQLGPNRHRIEHDLATRSQAALTMAGHTGVRVSFSGRDATVVTGSQGQADHAREVLATVAGVRAVRTEVVAAAVPIEPAFLLVAVDGRAHLSGRVAAAATRTALHDAAAGTFGTVDDRITVAARVSADPMLDRLPALVRALPPDASMRFGHGTLTLTGTARDETARTALTTMARDTGAIVLDRLTVADPQDRLDVLPALTFPAGGAELSGGSRAVLGRVATVLAANPSARLRIEGHTDAAGARDANLALSLERAGAVREALYGYGIAAGRLTVAGYGETRPAAPDDTPAHRAENRRVELRAESPWSG</sequence>
<dbReference type="CDD" id="cd07185">
    <property type="entry name" value="OmpA_C-like"/>
    <property type="match status" value="1"/>
</dbReference>
<dbReference type="InterPro" id="IPR036737">
    <property type="entry name" value="OmpA-like_sf"/>
</dbReference>
<evidence type="ECO:0000256" key="6">
    <source>
        <dbReference type="SAM" id="Phobius"/>
    </source>
</evidence>
<name>A0A7W5AN53_9ACTN</name>
<evidence type="ECO:0000256" key="3">
    <source>
        <dbReference type="ARBA" id="ARBA00023237"/>
    </source>
</evidence>
<comment type="caution">
    <text evidence="8">The sequence shown here is derived from an EMBL/GenBank/DDBJ whole genome shotgun (WGS) entry which is preliminary data.</text>
</comment>
<comment type="subcellular location">
    <subcellularLocation>
        <location evidence="1">Cell outer membrane</location>
    </subcellularLocation>
</comment>
<evidence type="ECO:0000259" key="7">
    <source>
        <dbReference type="PROSITE" id="PS51123"/>
    </source>
</evidence>
<evidence type="ECO:0000313" key="9">
    <source>
        <dbReference type="Proteomes" id="UP000590749"/>
    </source>
</evidence>
<feature type="compositionally biased region" description="Basic and acidic residues" evidence="5">
    <location>
        <begin position="319"/>
        <end position="333"/>
    </location>
</feature>
<proteinExistence type="predicted"/>
<keyword evidence="6" id="KW-0812">Transmembrane</keyword>
<feature type="domain" description="OmpA-like" evidence="7">
    <location>
        <begin position="220"/>
        <end position="337"/>
    </location>
</feature>
<dbReference type="RefSeq" id="WP_183225201.1">
    <property type="nucleotide sequence ID" value="NZ_BMPW01000020.1"/>
</dbReference>
<dbReference type="PANTHER" id="PTHR30329">
    <property type="entry name" value="STATOR ELEMENT OF FLAGELLAR MOTOR COMPLEX"/>
    <property type="match status" value="1"/>
</dbReference>